<dbReference type="GO" id="GO:0030170">
    <property type="term" value="F:pyridoxal phosphate binding"/>
    <property type="evidence" value="ECO:0007669"/>
    <property type="project" value="InterPro"/>
</dbReference>
<comment type="cofactor">
    <cofactor evidence="3">
        <name>Mn(2+)</name>
        <dbReference type="ChEBI" id="CHEBI:29035"/>
    </cofactor>
</comment>
<keyword evidence="11" id="KW-1185">Reference proteome</keyword>
<dbReference type="CDD" id="cd01562">
    <property type="entry name" value="Thr-dehyd"/>
    <property type="match status" value="1"/>
</dbReference>
<dbReference type="Proteomes" id="UP000319148">
    <property type="component" value="Unassembled WGS sequence"/>
</dbReference>
<sequence>MEAPQFRDIVAAAGRIAGVATKTPLLENPLLNEDLDARILIKPECLQRVGAFKFRGAYNRLVQLTEDERARGVVAFSSGNHAQGVASAAKILGIDATIVMPSDAPEMKIANTRGYGANVVLYDRATESREEIAERIAGDRGSVVVPAYEDPHIIAGQGTVALELVEQAGEVGASLDGFLCPVGGGGLASGCSIVLKELSPETEIYGVEPAGFDDLRKSLQSGQRETNERFSGSACDALLSPSTGDLTFSILKHKLSGALAVSDEEALAAVKYAWQKLKLVVEPGGAVALAAVLFGKLDVTGKTVAIVLSGGNVDEKTYVRALGSELPKFTF</sequence>
<feature type="domain" description="Tryptophan synthase beta chain-like PALP" evidence="9">
    <location>
        <begin position="20"/>
        <end position="310"/>
    </location>
</feature>
<comment type="cofactor">
    <cofactor evidence="2">
        <name>pyridoxal 5'-phosphate</name>
        <dbReference type="ChEBI" id="CHEBI:597326"/>
    </cofactor>
</comment>
<name>A0A501PBB4_9PROT</name>
<gene>
    <name evidence="10" type="ORF">FIV46_14745</name>
</gene>
<evidence type="ECO:0000256" key="7">
    <source>
        <dbReference type="ARBA" id="ARBA00022898"/>
    </source>
</evidence>
<dbReference type="Pfam" id="PF00291">
    <property type="entry name" value="PALP"/>
    <property type="match status" value="1"/>
</dbReference>
<evidence type="ECO:0000256" key="1">
    <source>
        <dbReference type="ARBA" id="ARBA00001913"/>
    </source>
</evidence>
<evidence type="ECO:0000313" key="10">
    <source>
        <dbReference type="EMBL" id="TPD57381.1"/>
    </source>
</evidence>
<comment type="caution">
    <text evidence="10">The sequence shown here is derived from an EMBL/GenBank/DDBJ whole genome shotgun (WGS) entry which is preliminary data.</text>
</comment>
<dbReference type="OrthoDB" id="9811476at2"/>
<dbReference type="GO" id="GO:0070179">
    <property type="term" value="P:D-serine biosynthetic process"/>
    <property type="evidence" value="ECO:0007669"/>
    <property type="project" value="TreeGrafter"/>
</dbReference>
<evidence type="ECO:0000256" key="8">
    <source>
        <dbReference type="ARBA" id="ARBA00023239"/>
    </source>
</evidence>
<comment type="cofactor">
    <cofactor evidence="1">
        <name>Ca(2+)</name>
        <dbReference type="ChEBI" id="CHEBI:29108"/>
    </cofactor>
</comment>
<evidence type="ECO:0000256" key="3">
    <source>
        <dbReference type="ARBA" id="ARBA00001936"/>
    </source>
</evidence>
<accession>A0A501PBB4</accession>
<evidence type="ECO:0000256" key="5">
    <source>
        <dbReference type="ARBA" id="ARBA00010869"/>
    </source>
</evidence>
<dbReference type="EMBL" id="VFIY01000018">
    <property type="protein sequence ID" value="TPD57381.1"/>
    <property type="molecule type" value="Genomic_DNA"/>
</dbReference>
<dbReference type="InterPro" id="IPR001926">
    <property type="entry name" value="TrpB-like_PALP"/>
</dbReference>
<evidence type="ECO:0000259" key="9">
    <source>
        <dbReference type="Pfam" id="PF00291"/>
    </source>
</evidence>
<reference evidence="11" key="1">
    <citation type="submission" date="2019-06" db="EMBL/GenBank/DDBJ databases">
        <title>The complete genome of Emcibacter congregatus ZYLT.</title>
        <authorList>
            <person name="Zhao Z."/>
        </authorList>
    </citation>
    <scope>NUCLEOTIDE SEQUENCE [LARGE SCALE GENOMIC DNA]</scope>
    <source>
        <strain evidence="11">MCCC 1A06723</strain>
    </source>
</reference>
<evidence type="ECO:0000313" key="11">
    <source>
        <dbReference type="Proteomes" id="UP000319148"/>
    </source>
</evidence>
<evidence type="ECO:0000256" key="4">
    <source>
        <dbReference type="ARBA" id="ARBA00001946"/>
    </source>
</evidence>
<dbReference type="FunFam" id="3.40.50.1100:FF:000005">
    <property type="entry name" value="Threonine dehydratase catabolic"/>
    <property type="match status" value="1"/>
</dbReference>
<dbReference type="PROSITE" id="PS00165">
    <property type="entry name" value="DEHYDRATASE_SER_THR"/>
    <property type="match status" value="1"/>
</dbReference>
<dbReference type="GO" id="GO:0000287">
    <property type="term" value="F:magnesium ion binding"/>
    <property type="evidence" value="ECO:0007669"/>
    <property type="project" value="TreeGrafter"/>
</dbReference>
<dbReference type="GO" id="GO:0003941">
    <property type="term" value="F:L-serine ammonia-lyase activity"/>
    <property type="evidence" value="ECO:0007669"/>
    <property type="project" value="TreeGrafter"/>
</dbReference>
<keyword evidence="7" id="KW-0663">Pyridoxal phosphate</keyword>
<organism evidence="10 11">
    <name type="scientific">Emcibacter nanhaiensis</name>
    <dbReference type="NCBI Taxonomy" id="1505037"/>
    <lineage>
        <taxon>Bacteria</taxon>
        <taxon>Pseudomonadati</taxon>
        <taxon>Pseudomonadota</taxon>
        <taxon>Alphaproteobacteria</taxon>
        <taxon>Emcibacterales</taxon>
        <taxon>Emcibacteraceae</taxon>
        <taxon>Emcibacter</taxon>
    </lineage>
</organism>
<evidence type="ECO:0000256" key="2">
    <source>
        <dbReference type="ARBA" id="ARBA00001933"/>
    </source>
</evidence>
<keyword evidence="6" id="KW-0460">Magnesium</keyword>
<dbReference type="SUPFAM" id="SSF53686">
    <property type="entry name" value="Tryptophan synthase beta subunit-like PLP-dependent enzymes"/>
    <property type="match status" value="1"/>
</dbReference>
<dbReference type="AlphaFoldDB" id="A0A501PBB4"/>
<protein>
    <submittedName>
        <fullName evidence="10">Threonine/serine dehydratase</fullName>
    </submittedName>
</protein>
<dbReference type="Gene3D" id="3.40.50.1100">
    <property type="match status" value="2"/>
</dbReference>
<dbReference type="PANTHER" id="PTHR43050:SF1">
    <property type="entry name" value="SERINE RACEMASE"/>
    <property type="match status" value="1"/>
</dbReference>
<dbReference type="GO" id="GO:0018114">
    <property type="term" value="F:threonine racemase activity"/>
    <property type="evidence" value="ECO:0007669"/>
    <property type="project" value="TreeGrafter"/>
</dbReference>
<comment type="cofactor">
    <cofactor evidence="4">
        <name>Mg(2+)</name>
        <dbReference type="ChEBI" id="CHEBI:18420"/>
    </cofactor>
</comment>
<dbReference type="GO" id="GO:0005524">
    <property type="term" value="F:ATP binding"/>
    <property type="evidence" value="ECO:0007669"/>
    <property type="project" value="TreeGrafter"/>
</dbReference>
<dbReference type="InterPro" id="IPR000634">
    <property type="entry name" value="Ser/Thr_deHydtase_PyrdxlP-BS"/>
</dbReference>
<dbReference type="PANTHER" id="PTHR43050">
    <property type="entry name" value="SERINE / THREONINE RACEMASE FAMILY MEMBER"/>
    <property type="match status" value="1"/>
</dbReference>
<evidence type="ECO:0000256" key="6">
    <source>
        <dbReference type="ARBA" id="ARBA00022842"/>
    </source>
</evidence>
<comment type="similarity">
    <text evidence="5">Belongs to the serine/threonine dehydratase family.</text>
</comment>
<proteinExistence type="inferred from homology"/>
<dbReference type="GO" id="GO:0030378">
    <property type="term" value="F:serine racemase activity"/>
    <property type="evidence" value="ECO:0007669"/>
    <property type="project" value="TreeGrafter"/>
</dbReference>
<dbReference type="InterPro" id="IPR036052">
    <property type="entry name" value="TrpB-like_PALP_sf"/>
</dbReference>
<keyword evidence="8" id="KW-0456">Lyase</keyword>
<dbReference type="RefSeq" id="WP_139941696.1">
    <property type="nucleotide sequence ID" value="NZ_JBHSYP010000005.1"/>
</dbReference>